<evidence type="ECO:0000256" key="13">
    <source>
        <dbReference type="SAM" id="Phobius"/>
    </source>
</evidence>
<dbReference type="PANTHER" id="PTHR45528:SF1">
    <property type="entry name" value="SENSOR HISTIDINE KINASE CPXA"/>
    <property type="match status" value="1"/>
</dbReference>
<protein>
    <recommendedName>
        <fullName evidence="3">histidine kinase</fullName>
        <ecNumber evidence="3">2.7.13.3</ecNumber>
    </recommendedName>
</protein>
<dbReference type="Gene3D" id="1.10.287.130">
    <property type="match status" value="1"/>
</dbReference>
<evidence type="ECO:0000256" key="5">
    <source>
        <dbReference type="ARBA" id="ARBA00022553"/>
    </source>
</evidence>
<organism evidence="15 16">
    <name type="scientific">Geovibrio thiophilus</name>
    <dbReference type="NCBI Taxonomy" id="139438"/>
    <lineage>
        <taxon>Bacteria</taxon>
        <taxon>Pseudomonadati</taxon>
        <taxon>Deferribacterota</taxon>
        <taxon>Deferribacteres</taxon>
        <taxon>Deferribacterales</taxon>
        <taxon>Geovibrionaceae</taxon>
        <taxon>Geovibrio</taxon>
    </lineage>
</organism>
<comment type="subcellular location">
    <subcellularLocation>
        <location evidence="2">Cell membrane</location>
        <topology evidence="2">Multi-pass membrane protein</topology>
    </subcellularLocation>
</comment>
<keyword evidence="5" id="KW-0597">Phosphoprotein</keyword>
<evidence type="ECO:0000256" key="9">
    <source>
        <dbReference type="ARBA" id="ARBA00022840"/>
    </source>
</evidence>
<dbReference type="InterPro" id="IPR036890">
    <property type="entry name" value="HATPase_C_sf"/>
</dbReference>
<accession>A0A3R5X4C6</accession>
<dbReference type="RefSeq" id="WP_128467446.1">
    <property type="nucleotide sequence ID" value="NZ_CP035108.1"/>
</dbReference>
<keyword evidence="13" id="KW-1133">Transmembrane helix</keyword>
<sequence length="609" mass="68488">MKIPLKKLLVHSFILLFFFLVCLVFADHYLSVRLAVAKTEDTYKGLAGLLEETVKSAADTFSMRLNSISDISKHHAHDVLHSFPADEREAAFLADSYAASTKRPYAVMIFDTEGRMLFSGKSSGASDRWSITPSAKDLDFARKNPGGVNRIRYSYSKQSSEIMNFEWSPERGKYVAVMTEYSFGDEIASRIKNIQSASSLFTDIGIYSLGASVRESSAVYGGELSPDDFTVFGVTDGDTAVFRDASVYKTFRCDAGQLFPWEKIGIKAVLSPEGINRMKQGSMLLAVMTLLLSALFMYYVFGIFRRRFEIPYSEVMRLFGESKKISLKPDSGYVSELEELVHEYNRHLEETENVLERLENYKEELKKRSEGEAERLEKQKEFMIQQMKLYSIGEMVASVSHHWREPLSLVHINMQNIKEEISSGIEDEKYLAECIKACRNQIQLMKESVDKFLGFVSGEETLNNRFEVMPLLDEVHSFVSTYYEKDGVGFVFHSDNSKTEVTGSASVLKQVLLNVLMVSRELVETNGVGVGTIVLRMVTENGACVITIEDSTGKFREACTSALEDPLSTSSLKKGMGLYISNKLLEKNFGGRVEAVPSDRGTLFKIIIP</sequence>
<evidence type="ECO:0000259" key="14">
    <source>
        <dbReference type="PROSITE" id="PS50109"/>
    </source>
</evidence>
<dbReference type="SUPFAM" id="SSF47384">
    <property type="entry name" value="Homodimeric domain of signal transducing histidine kinase"/>
    <property type="match status" value="1"/>
</dbReference>
<keyword evidence="12" id="KW-0175">Coiled coil</keyword>
<dbReference type="Gene3D" id="3.30.565.10">
    <property type="entry name" value="Histidine kinase-like ATPase, C-terminal domain"/>
    <property type="match status" value="1"/>
</dbReference>
<keyword evidence="4" id="KW-1003">Cell membrane</keyword>
<dbReference type="AlphaFoldDB" id="A0A3R5X4C6"/>
<keyword evidence="6" id="KW-0808">Transferase</keyword>
<evidence type="ECO:0000313" key="15">
    <source>
        <dbReference type="EMBL" id="QAR34141.1"/>
    </source>
</evidence>
<dbReference type="InterPro" id="IPR005467">
    <property type="entry name" value="His_kinase_dom"/>
</dbReference>
<keyword evidence="9" id="KW-0067">ATP-binding</keyword>
<name>A0A3R5X4C6_9BACT</name>
<evidence type="ECO:0000256" key="10">
    <source>
        <dbReference type="ARBA" id="ARBA00023012"/>
    </source>
</evidence>
<reference evidence="15 16" key="1">
    <citation type="submission" date="2019-01" db="EMBL/GenBank/DDBJ databases">
        <title>Geovibrio thiophilus DSM 11263, complete genome.</title>
        <authorList>
            <person name="Spring S."/>
            <person name="Bunk B."/>
            <person name="Sproer C."/>
        </authorList>
    </citation>
    <scope>NUCLEOTIDE SEQUENCE [LARGE SCALE GENOMIC DNA]</scope>
    <source>
        <strain evidence="15 16">DSM 11263</strain>
    </source>
</reference>
<gene>
    <name evidence="15" type="ORF">EP073_12220</name>
</gene>
<comment type="catalytic activity">
    <reaction evidence="1">
        <text>ATP + protein L-histidine = ADP + protein N-phospho-L-histidine.</text>
        <dbReference type="EC" id="2.7.13.3"/>
    </reaction>
</comment>
<dbReference type="PROSITE" id="PS50109">
    <property type="entry name" value="HIS_KIN"/>
    <property type="match status" value="1"/>
</dbReference>
<evidence type="ECO:0000256" key="6">
    <source>
        <dbReference type="ARBA" id="ARBA00022679"/>
    </source>
</evidence>
<evidence type="ECO:0000256" key="7">
    <source>
        <dbReference type="ARBA" id="ARBA00022741"/>
    </source>
</evidence>
<dbReference type="GO" id="GO:0000155">
    <property type="term" value="F:phosphorelay sensor kinase activity"/>
    <property type="evidence" value="ECO:0007669"/>
    <property type="project" value="InterPro"/>
</dbReference>
<dbReference type="PANTHER" id="PTHR45528">
    <property type="entry name" value="SENSOR HISTIDINE KINASE CPXA"/>
    <property type="match status" value="1"/>
</dbReference>
<keyword evidence="13" id="KW-0812">Transmembrane</keyword>
<evidence type="ECO:0000256" key="11">
    <source>
        <dbReference type="ARBA" id="ARBA00023136"/>
    </source>
</evidence>
<keyword evidence="8" id="KW-0418">Kinase</keyword>
<evidence type="ECO:0000256" key="2">
    <source>
        <dbReference type="ARBA" id="ARBA00004651"/>
    </source>
</evidence>
<dbReference type="Proteomes" id="UP000287502">
    <property type="component" value="Chromosome"/>
</dbReference>
<evidence type="ECO:0000313" key="16">
    <source>
        <dbReference type="Proteomes" id="UP000287502"/>
    </source>
</evidence>
<dbReference type="SUPFAM" id="SSF55874">
    <property type="entry name" value="ATPase domain of HSP90 chaperone/DNA topoisomerase II/histidine kinase"/>
    <property type="match status" value="1"/>
</dbReference>
<feature type="coiled-coil region" evidence="12">
    <location>
        <begin position="334"/>
        <end position="386"/>
    </location>
</feature>
<dbReference type="KEGG" id="gtl:EP073_12220"/>
<keyword evidence="10" id="KW-0902">Two-component regulatory system</keyword>
<dbReference type="InterPro" id="IPR036097">
    <property type="entry name" value="HisK_dim/P_sf"/>
</dbReference>
<dbReference type="OrthoDB" id="9824235at2"/>
<feature type="transmembrane region" description="Helical" evidence="13">
    <location>
        <begin position="281"/>
        <end position="301"/>
    </location>
</feature>
<keyword evidence="16" id="KW-1185">Reference proteome</keyword>
<evidence type="ECO:0000256" key="1">
    <source>
        <dbReference type="ARBA" id="ARBA00000085"/>
    </source>
</evidence>
<evidence type="ECO:0000256" key="12">
    <source>
        <dbReference type="SAM" id="Coils"/>
    </source>
</evidence>
<dbReference type="EMBL" id="CP035108">
    <property type="protein sequence ID" value="QAR34141.1"/>
    <property type="molecule type" value="Genomic_DNA"/>
</dbReference>
<evidence type="ECO:0000256" key="3">
    <source>
        <dbReference type="ARBA" id="ARBA00012438"/>
    </source>
</evidence>
<dbReference type="InterPro" id="IPR050398">
    <property type="entry name" value="HssS/ArlS-like"/>
</dbReference>
<keyword evidence="7" id="KW-0547">Nucleotide-binding</keyword>
<keyword evidence="11 13" id="KW-0472">Membrane</keyword>
<evidence type="ECO:0000256" key="4">
    <source>
        <dbReference type="ARBA" id="ARBA00022475"/>
    </source>
</evidence>
<proteinExistence type="predicted"/>
<dbReference type="GO" id="GO:0005886">
    <property type="term" value="C:plasma membrane"/>
    <property type="evidence" value="ECO:0007669"/>
    <property type="project" value="UniProtKB-SubCell"/>
</dbReference>
<feature type="domain" description="Histidine kinase" evidence="14">
    <location>
        <begin position="398"/>
        <end position="609"/>
    </location>
</feature>
<evidence type="ECO:0000256" key="8">
    <source>
        <dbReference type="ARBA" id="ARBA00022777"/>
    </source>
</evidence>
<dbReference type="GO" id="GO:0005524">
    <property type="term" value="F:ATP binding"/>
    <property type="evidence" value="ECO:0007669"/>
    <property type="project" value="UniProtKB-KW"/>
</dbReference>
<dbReference type="EC" id="2.7.13.3" evidence="3"/>